<organism evidence="1 2">
    <name type="scientific">Citrus sinensis</name>
    <name type="common">Sweet orange</name>
    <name type="synonym">Citrus aurantium var. sinensis</name>
    <dbReference type="NCBI Taxonomy" id="2711"/>
    <lineage>
        <taxon>Eukaryota</taxon>
        <taxon>Viridiplantae</taxon>
        <taxon>Streptophyta</taxon>
        <taxon>Embryophyta</taxon>
        <taxon>Tracheophyta</taxon>
        <taxon>Spermatophyta</taxon>
        <taxon>Magnoliopsida</taxon>
        <taxon>eudicotyledons</taxon>
        <taxon>Gunneridae</taxon>
        <taxon>Pentapetalae</taxon>
        <taxon>rosids</taxon>
        <taxon>malvids</taxon>
        <taxon>Sapindales</taxon>
        <taxon>Rutaceae</taxon>
        <taxon>Aurantioideae</taxon>
        <taxon>Citrus</taxon>
    </lineage>
</organism>
<comment type="caution">
    <text evidence="1">The sequence shown here is derived from an EMBL/GenBank/DDBJ whole genome shotgun (WGS) entry which is preliminary data.</text>
</comment>
<dbReference type="EMBL" id="CM039172">
    <property type="protein sequence ID" value="KAH9779537.1"/>
    <property type="molecule type" value="Genomic_DNA"/>
</dbReference>
<sequence>MEATLWAVTFSIAFSTAILAVGCAWWMLLNWVWLKPKKLEKFLREQGFSGNSYKVFHGDMKELAQTTKEAKSRPISLSDDIARRILPFHHHIITNFGKNSFIWMGPRPNIHITDPKMIREIFLKHDIFKKLRSPLAKLLATGMVGYDGEQWFKVRKIATPAFHHDKLKNMLPTIHKSCNDMLRKWEMSFSKDESCELDVWPHIQTLTADVISRTAFGSNFEEGRKIFEVLSEQINLVIQASLFAYIPGWRFVPNKLNRKLNSNHNEMGELVKGIVNKRKEALKVGKASNNDDLLGILMESNHKEIQEKETGMSIEEVIEECKLFYLAGQETTASLLVWTMVLLCIHPEWQERAREEVCQVFGNREPKFEELNQLKVVSKKIEFYTRYLDCAVVMAMGVSQILYEVLRLYSPAPLLTRANVKEIKLGEIVIPPGVLLSLPIMLVHHDHEYWGDDAKKFNPDRFSEGVSKASKNQISFFSFGWGPRICLGQNFALLESKLALAMILQKFTFQLSPTYTHAPTRGVTVYPQHGANIILHKI</sequence>
<proteinExistence type="predicted"/>
<keyword evidence="2" id="KW-1185">Reference proteome</keyword>
<reference evidence="2" key="1">
    <citation type="journal article" date="2023" name="Hortic. Res.">
        <title>A chromosome-level phased genome enabling allele-level studies in sweet orange: a case study on citrus Huanglongbing tolerance.</title>
        <authorList>
            <person name="Wu B."/>
            <person name="Yu Q."/>
            <person name="Deng Z."/>
            <person name="Duan Y."/>
            <person name="Luo F."/>
            <person name="Gmitter F. Jr."/>
        </authorList>
    </citation>
    <scope>NUCLEOTIDE SEQUENCE [LARGE SCALE GENOMIC DNA]</scope>
    <source>
        <strain evidence="2">cv. Valencia</strain>
    </source>
</reference>
<name>A0ACB8M0Z6_CITSI</name>
<evidence type="ECO:0000313" key="2">
    <source>
        <dbReference type="Proteomes" id="UP000829398"/>
    </source>
</evidence>
<evidence type="ECO:0000313" key="1">
    <source>
        <dbReference type="EMBL" id="KAH9779537.1"/>
    </source>
</evidence>
<protein>
    <submittedName>
        <fullName evidence="1">Cytochrome P450 72A15</fullName>
    </submittedName>
</protein>
<accession>A0ACB8M0Z6</accession>
<gene>
    <name evidence="1" type="ORF">KPL71_007738</name>
</gene>
<dbReference type="Proteomes" id="UP000829398">
    <property type="component" value="Chromosome 3"/>
</dbReference>